<protein>
    <recommendedName>
        <fullName evidence="1">Peptidoglycan binding-like domain-containing protein</fullName>
    </recommendedName>
</protein>
<evidence type="ECO:0000313" key="2">
    <source>
        <dbReference type="EMBL" id="PSF37304.1"/>
    </source>
</evidence>
<dbReference type="Proteomes" id="UP000239001">
    <property type="component" value="Unassembled WGS sequence"/>
</dbReference>
<feature type="domain" description="Peptidoglycan binding-like" evidence="1">
    <location>
        <begin position="27"/>
        <end position="83"/>
    </location>
</feature>
<gene>
    <name evidence="2" type="ORF">C7H19_11340</name>
</gene>
<dbReference type="EMBL" id="PXOH01000010">
    <property type="protein sequence ID" value="PSF37304.1"/>
    <property type="molecule type" value="Genomic_DNA"/>
</dbReference>
<dbReference type="InterPro" id="IPR002477">
    <property type="entry name" value="Peptidoglycan-bd-like"/>
</dbReference>
<evidence type="ECO:0000259" key="1">
    <source>
        <dbReference type="Pfam" id="PF01471"/>
    </source>
</evidence>
<proteinExistence type="predicted"/>
<dbReference type="SUPFAM" id="SSF47090">
    <property type="entry name" value="PGBD-like"/>
    <property type="match status" value="1"/>
</dbReference>
<dbReference type="OrthoDB" id="511527at2"/>
<evidence type="ECO:0000313" key="3">
    <source>
        <dbReference type="Proteomes" id="UP000239001"/>
    </source>
</evidence>
<dbReference type="Gene3D" id="1.10.101.10">
    <property type="entry name" value="PGBD-like superfamily/PGBD"/>
    <property type="match status" value="1"/>
</dbReference>
<dbReference type="AlphaFoldDB" id="A0A2T1LY78"/>
<reference evidence="2 3" key="1">
    <citation type="submission" date="2018-03" db="EMBL/GenBank/DDBJ databases">
        <title>The ancient ancestry and fast evolution of plastids.</title>
        <authorList>
            <person name="Moore K.R."/>
            <person name="Magnabosco C."/>
            <person name="Momper L."/>
            <person name="Gold D.A."/>
            <person name="Bosak T."/>
            <person name="Fournier G.P."/>
        </authorList>
    </citation>
    <scope>NUCLEOTIDE SEQUENCE [LARGE SCALE GENOMIC DNA]</scope>
    <source>
        <strain evidence="2 3">CCALA 016</strain>
    </source>
</reference>
<dbReference type="Pfam" id="PF01471">
    <property type="entry name" value="PG_binding_1"/>
    <property type="match status" value="1"/>
</dbReference>
<keyword evidence="3" id="KW-1185">Reference proteome</keyword>
<organism evidence="2 3">
    <name type="scientific">Aphanothece hegewaldii CCALA 016</name>
    <dbReference type="NCBI Taxonomy" id="2107694"/>
    <lineage>
        <taxon>Bacteria</taxon>
        <taxon>Bacillati</taxon>
        <taxon>Cyanobacteriota</taxon>
        <taxon>Cyanophyceae</taxon>
        <taxon>Oscillatoriophycideae</taxon>
        <taxon>Chroococcales</taxon>
        <taxon>Aphanothecaceae</taxon>
        <taxon>Aphanothece</taxon>
    </lineage>
</organism>
<reference evidence="2 3" key="2">
    <citation type="submission" date="2018-03" db="EMBL/GenBank/DDBJ databases">
        <authorList>
            <person name="Keele B.F."/>
        </authorList>
    </citation>
    <scope>NUCLEOTIDE SEQUENCE [LARGE SCALE GENOMIC DNA]</scope>
    <source>
        <strain evidence="2 3">CCALA 016</strain>
    </source>
</reference>
<dbReference type="InterPro" id="IPR036366">
    <property type="entry name" value="PGBDSf"/>
</dbReference>
<accession>A0A2T1LY78</accession>
<sequence>MGIILCSFIFYTEIQAKSMPTLSLGSQGDLVLILQEYLYQAGHYDGSIDGYFNLQTYDATRAFQQRVGIFPRGIVDPTTWKAIINHYYY</sequence>
<name>A0A2T1LY78_9CHRO</name>
<dbReference type="InterPro" id="IPR036365">
    <property type="entry name" value="PGBD-like_sf"/>
</dbReference>
<comment type="caution">
    <text evidence="2">The sequence shown here is derived from an EMBL/GenBank/DDBJ whole genome shotgun (WGS) entry which is preliminary data.</text>
</comment>